<keyword evidence="5" id="KW-1185">Reference proteome</keyword>
<comment type="cofactor">
    <cofactor evidence="1">
        <name>FMN</name>
        <dbReference type="ChEBI" id="CHEBI:58210"/>
    </cofactor>
</comment>
<evidence type="ECO:0000313" key="4">
    <source>
        <dbReference type="EMBL" id="KAA0019529.1"/>
    </source>
</evidence>
<gene>
    <name evidence="4" type="ORF">F0A16_04075</name>
</gene>
<organism evidence="4 5">
    <name type="scientific">Salinicola corii</name>
    <dbReference type="NCBI Taxonomy" id="2606937"/>
    <lineage>
        <taxon>Bacteria</taxon>
        <taxon>Pseudomonadati</taxon>
        <taxon>Pseudomonadota</taxon>
        <taxon>Gammaproteobacteria</taxon>
        <taxon>Oceanospirillales</taxon>
        <taxon>Halomonadaceae</taxon>
        <taxon>Salinicola</taxon>
    </lineage>
</organism>
<dbReference type="SUPFAM" id="SSF52218">
    <property type="entry name" value="Flavoproteins"/>
    <property type="match status" value="1"/>
</dbReference>
<dbReference type="RefSeq" id="WP_149434133.1">
    <property type="nucleotide sequence ID" value="NZ_VTPX01000002.1"/>
</dbReference>
<dbReference type="AlphaFoldDB" id="A0A640WGU7"/>
<protein>
    <submittedName>
        <fullName evidence="4">NAD(P)H-dependent oxidoreductase</fullName>
    </submittedName>
</protein>
<feature type="domain" description="NADPH-dependent FMN reductase-like" evidence="3">
    <location>
        <begin position="3"/>
        <end position="138"/>
    </location>
</feature>
<dbReference type="PANTHER" id="PTHR30543">
    <property type="entry name" value="CHROMATE REDUCTASE"/>
    <property type="match status" value="1"/>
</dbReference>
<evidence type="ECO:0000259" key="3">
    <source>
        <dbReference type="Pfam" id="PF03358"/>
    </source>
</evidence>
<dbReference type="GO" id="GO:0010181">
    <property type="term" value="F:FMN binding"/>
    <property type="evidence" value="ECO:0007669"/>
    <property type="project" value="TreeGrafter"/>
</dbReference>
<dbReference type="InterPro" id="IPR029039">
    <property type="entry name" value="Flavoprotein-like_sf"/>
</dbReference>
<dbReference type="GO" id="GO:0005829">
    <property type="term" value="C:cytosol"/>
    <property type="evidence" value="ECO:0007669"/>
    <property type="project" value="TreeGrafter"/>
</dbReference>
<dbReference type="GO" id="GO:0016491">
    <property type="term" value="F:oxidoreductase activity"/>
    <property type="evidence" value="ECO:0007669"/>
    <property type="project" value="InterPro"/>
</dbReference>
<name>A0A640WGU7_9GAMM</name>
<dbReference type="InterPro" id="IPR005025">
    <property type="entry name" value="FMN_Rdtase-like_dom"/>
</dbReference>
<dbReference type="InterPro" id="IPR050712">
    <property type="entry name" value="NAD(P)H-dep_reductase"/>
</dbReference>
<proteinExistence type="predicted"/>
<dbReference type="EMBL" id="VTPX01000002">
    <property type="protein sequence ID" value="KAA0019529.1"/>
    <property type="molecule type" value="Genomic_DNA"/>
</dbReference>
<reference evidence="4 5" key="1">
    <citation type="submission" date="2019-08" db="EMBL/GenBank/DDBJ databases">
        <title>Bioinformatics analysis of the strain L3 and L5.</title>
        <authorList>
            <person name="Li X."/>
        </authorList>
    </citation>
    <scope>NUCLEOTIDE SEQUENCE [LARGE SCALE GENOMIC DNA]</scope>
    <source>
        <strain evidence="4 5">L3</strain>
    </source>
</reference>
<evidence type="ECO:0000313" key="5">
    <source>
        <dbReference type="Proteomes" id="UP000466024"/>
    </source>
</evidence>
<evidence type="ECO:0000256" key="2">
    <source>
        <dbReference type="ARBA" id="ARBA00022643"/>
    </source>
</evidence>
<comment type="caution">
    <text evidence="4">The sequence shown here is derived from an EMBL/GenBank/DDBJ whole genome shotgun (WGS) entry which is preliminary data.</text>
</comment>
<dbReference type="Pfam" id="PF03358">
    <property type="entry name" value="FMN_red"/>
    <property type="match status" value="1"/>
</dbReference>
<sequence>MTHIVGVAGSLRHASFNLGLLRAAAEMMPDNTKLEVKSIADIPLLNTDEEARFGIPPAVDDLKSAIAAADGVILATPEYNNGIPGVFKNAIDWVSRPSTDIPRVFGGKPFAVIGASPGGFGTLLAQDAWLPVLRMLGVDLWSGERLVVSRAGQNFDDDGNLVDTDVRDRLQAYLAQFVVHVRSHIRES</sequence>
<dbReference type="Gene3D" id="3.40.50.360">
    <property type="match status" value="1"/>
</dbReference>
<accession>A0A640WGU7</accession>
<evidence type="ECO:0000256" key="1">
    <source>
        <dbReference type="ARBA" id="ARBA00001917"/>
    </source>
</evidence>
<dbReference type="Proteomes" id="UP000466024">
    <property type="component" value="Unassembled WGS sequence"/>
</dbReference>
<keyword evidence="2" id="KW-0288">FMN</keyword>
<keyword evidence="2" id="KW-0285">Flavoprotein</keyword>
<dbReference type="PANTHER" id="PTHR30543:SF21">
    <property type="entry name" value="NAD(P)H-DEPENDENT FMN REDUCTASE LOT6"/>
    <property type="match status" value="1"/>
</dbReference>